<keyword evidence="1" id="KW-1133">Transmembrane helix</keyword>
<keyword evidence="3" id="KW-1185">Reference proteome</keyword>
<protein>
    <submittedName>
        <fullName evidence="2">Uncharacterized protein</fullName>
    </submittedName>
</protein>
<reference evidence="2 3" key="1">
    <citation type="submission" date="2008-06" db="EMBL/GenBank/DDBJ databases">
        <title>Complete sequence of Chloroherpeton thalassium ATCC 35110.</title>
        <authorList>
            <consortium name="US DOE Joint Genome Institute"/>
            <person name="Lucas S."/>
            <person name="Copeland A."/>
            <person name="Lapidus A."/>
            <person name="Glavina del Rio T."/>
            <person name="Dalin E."/>
            <person name="Tice H."/>
            <person name="Bruce D."/>
            <person name="Goodwin L."/>
            <person name="Pitluck S."/>
            <person name="Schmutz J."/>
            <person name="Larimer F."/>
            <person name="Land M."/>
            <person name="Hauser L."/>
            <person name="Kyrpides N."/>
            <person name="Mikhailova N."/>
            <person name="Liu Z."/>
            <person name="Li T."/>
            <person name="Zhao F."/>
            <person name="Overmann J."/>
            <person name="Bryant D.A."/>
            <person name="Richardson P."/>
        </authorList>
    </citation>
    <scope>NUCLEOTIDE SEQUENCE [LARGE SCALE GENOMIC DNA]</scope>
    <source>
        <strain evidence="3">ATCC 35110 / GB-78</strain>
    </source>
</reference>
<proteinExistence type="predicted"/>
<name>B3QVX4_CHLT3</name>
<dbReference type="STRING" id="517418.Ctha_2177"/>
<sequence length="152" mass="17177">MIRIASVIMMLISGISFFLTTLHLNLDYTFFEAIPTGNHVHLRWETFGNQSIERFEIVRARENQAPEVVAVVQPSENDHAYEYVDAYGDETNATTGLLGFVLGHHSPEQAPHKLSYTLKLYTKSDVLEYTAATISAAPAIDLTWQRFANLFK</sequence>
<evidence type="ECO:0000256" key="1">
    <source>
        <dbReference type="SAM" id="Phobius"/>
    </source>
</evidence>
<dbReference type="Proteomes" id="UP000001208">
    <property type="component" value="Chromosome"/>
</dbReference>
<dbReference type="AlphaFoldDB" id="B3QVX4"/>
<dbReference type="HOGENOM" id="CLU_1719083_0_0_10"/>
<feature type="transmembrane region" description="Helical" evidence="1">
    <location>
        <begin position="7"/>
        <end position="26"/>
    </location>
</feature>
<evidence type="ECO:0000313" key="2">
    <source>
        <dbReference type="EMBL" id="ACF14628.1"/>
    </source>
</evidence>
<dbReference type="EMBL" id="CP001100">
    <property type="protein sequence ID" value="ACF14628.1"/>
    <property type="molecule type" value="Genomic_DNA"/>
</dbReference>
<dbReference type="KEGG" id="cts:Ctha_2177"/>
<accession>B3QVX4</accession>
<keyword evidence="1" id="KW-0812">Transmembrane</keyword>
<evidence type="ECO:0000313" key="3">
    <source>
        <dbReference type="Proteomes" id="UP000001208"/>
    </source>
</evidence>
<keyword evidence="1" id="KW-0472">Membrane</keyword>
<gene>
    <name evidence="2" type="ordered locus">Ctha_2177</name>
</gene>
<organism evidence="2 3">
    <name type="scientific">Chloroherpeton thalassium (strain ATCC 35110 / GB-78)</name>
    <dbReference type="NCBI Taxonomy" id="517418"/>
    <lineage>
        <taxon>Bacteria</taxon>
        <taxon>Pseudomonadati</taxon>
        <taxon>Chlorobiota</taxon>
        <taxon>Chlorobiia</taxon>
        <taxon>Chlorobiales</taxon>
        <taxon>Chloroherpetonaceae</taxon>
        <taxon>Chloroherpeton</taxon>
    </lineage>
</organism>